<dbReference type="EMBL" id="JARAOO010000014">
    <property type="protein sequence ID" value="KAJ7944680.1"/>
    <property type="molecule type" value="Genomic_DNA"/>
</dbReference>
<keyword evidence="8" id="KW-0539">Nucleus</keyword>
<reference evidence="14" key="1">
    <citation type="journal article" date="2023" name="Science">
        <title>Elucidation of the pathway for biosynthesis of saponin adjuvants from the soapbark tree.</title>
        <authorList>
            <person name="Reed J."/>
            <person name="Orme A."/>
            <person name="El-Demerdash A."/>
            <person name="Owen C."/>
            <person name="Martin L.B.B."/>
            <person name="Misra R.C."/>
            <person name="Kikuchi S."/>
            <person name="Rejzek M."/>
            <person name="Martin A.C."/>
            <person name="Harkess A."/>
            <person name="Leebens-Mack J."/>
            <person name="Louveau T."/>
            <person name="Stephenson M.J."/>
            <person name="Osbourn A."/>
        </authorList>
    </citation>
    <scope>NUCLEOTIDE SEQUENCE</scope>
    <source>
        <strain evidence="14">S10</strain>
    </source>
</reference>
<feature type="domain" description="GATA-type" evidence="12">
    <location>
        <begin position="7"/>
        <end position="40"/>
    </location>
</feature>
<dbReference type="InterPro" id="IPR044589">
    <property type="entry name" value="GATA26/27"/>
</dbReference>
<keyword evidence="5" id="KW-0805">Transcription regulation</keyword>
<keyword evidence="15" id="KW-1185">Reference proteome</keyword>
<keyword evidence="6" id="KW-0238">DNA-binding</keyword>
<dbReference type="Pfam" id="PF00320">
    <property type="entry name" value="GATA"/>
    <property type="match status" value="1"/>
</dbReference>
<dbReference type="InterPro" id="IPR038108">
    <property type="entry name" value="RPN13_DEUBAD_sf"/>
</dbReference>
<evidence type="ECO:0000313" key="14">
    <source>
        <dbReference type="EMBL" id="KAJ7944680.1"/>
    </source>
</evidence>
<dbReference type="InterPro" id="IPR013088">
    <property type="entry name" value="Znf_NHR/GATA"/>
</dbReference>
<accession>A0AAD7KTH3</accession>
<dbReference type="InterPro" id="IPR000679">
    <property type="entry name" value="Znf_GATA"/>
</dbReference>
<comment type="caution">
    <text evidence="14">The sequence shown here is derived from an EMBL/GenBank/DDBJ whole genome shotgun (WGS) entry which is preliminary data.</text>
</comment>
<evidence type="ECO:0000256" key="6">
    <source>
        <dbReference type="ARBA" id="ARBA00023125"/>
    </source>
</evidence>
<dbReference type="Pfam" id="PF13919">
    <property type="entry name" value="ASXH"/>
    <property type="match status" value="1"/>
</dbReference>
<dbReference type="AlphaFoldDB" id="A0AAD7KTH3"/>
<dbReference type="InterPro" id="IPR028020">
    <property type="entry name" value="ASX_DEUBAD_dom"/>
</dbReference>
<dbReference type="KEGG" id="qsa:O6P43_034034"/>
<dbReference type="InterPro" id="IPR044867">
    <property type="entry name" value="DEUBAD_dom"/>
</dbReference>
<organism evidence="14 15">
    <name type="scientific">Quillaja saponaria</name>
    <name type="common">Soap bark tree</name>
    <dbReference type="NCBI Taxonomy" id="32244"/>
    <lineage>
        <taxon>Eukaryota</taxon>
        <taxon>Viridiplantae</taxon>
        <taxon>Streptophyta</taxon>
        <taxon>Embryophyta</taxon>
        <taxon>Tracheophyta</taxon>
        <taxon>Spermatophyta</taxon>
        <taxon>Magnoliopsida</taxon>
        <taxon>eudicotyledons</taxon>
        <taxon>Gunneridae</taxon>
        <taxon>Pentapetalae</taxon>
        <taxon>rosids</taxon>
        <taxon>fabids</taxon>
        <taxon>Fabales</taxon>
        <taxon>Quillajaceae</taxon>
        <taxon>Quillaja</taxon>
    </lineage>
</organism>
<evidence type="ECO:0000256" key="3">
    <source>
        <dbReference type="ARBA" id="ARBA00022771"/>
    </source>
</evidence>
<name>A0AAD7KTH3_QUISA</name>
<dbReference type="SUPFAM" id="SSF57716">
    <property type="entry name" value="Glucocorticoid receptor-like (DNA-binding domain)"/>
    <property type="match status" value="1"/>
</dbReference>
<proteinExistence type="inferred from homology"/>
<dbReference type="Gene3D" id="1.10.2020.20">
    <property type="match status" value="1"/>
</dbReference>
<evidence type="ECO:0000256" key="10">
    <source>
        <dbReference type="ARBA" id="ARBA00061316"/>
    </source>
</evidence>
<comment type="similarity">
    <text evidence="10">Belongs to the type IV zinc-finger family. Class D subfamily.</text>
</comment>
<evidence type="ECO:0000313" key="15">
    <source>
        <dbReference type="Proteomes" id="UP001163823"/>
    </source>
</evidence>
<evidence type="ECO:0000256" key="8">
    <source>
        <dbReference type="ARBA" id="ARBA00023242"/>
    </source>
</evidence>
<keyword evidence="4" id="KW-0862">Zinc</keyword>
<dbReference type="GO" id="GO:0006355">
    <property type="term" value="P:regulation of DNA-templated transcription"/>
    <property type="evidence" value="ECO:0007669"/>
    <property type="project" value="InterPro"/>
</dbReference>
<evidence type="ECO:0000256" key="2">
    <source>
        <dbReference type="ARBA" id="ARBA00022723"/>
    </source>
</evidence>
<evidence type="ECO:0000259" key="12">
    <source>
        <dbReference type="PROSITE" id="PS50114"/>
    </source>
</evidence>
<evidence type="ECO:0000256" key="5">
    <source>
        <dbReference type="ARBA" id="ARBA00023015"/>
    </source>
</evidence>
<keyword evidence="7" id="KW-0804">Transcription</keyword>
<evidence type="ECO:0000256" key="4">
    <source>
        <dbReference type="ARBA" id="ARBA00022833"/>
    </source>
</evidence>
<dbReference type="GO" id="GO:0043565">
    <property type="term" value="F:sequence-specific DNA binding"/>
    <property type="evidence" value="ECO:0007669"/>
    <property type="project" value="InterPro"/>
</dbReference>
<dbReference type="GO" id="GO:0008270">
    <property type="term" value="F:zinc ion binding"/>
    <property type="evidence" value="ECO:0007669"/>
    <property type="project" value="UniProtKB-KW"/>
</dbReference>
<dbReference type="GO" id="GO:0005634">
    <property type="term" value="C:nucleus"/>
    <property type="evidence" value="ECO:0007669"/>
    <property type="project" value="UniProtKB-SubCell"/>
</dbReference>
<evidence type="ECO:0000256" key="1">
    <source>
        <dbReference type="ARBA" id="ARBA00004123"/>
    </source>
</evidence>
<dbReference type="FunFam" id="3.30.50.10:FF:000083">
    <property type="entry name" value="GATA transcription factor 27"/>
    <property type="match status" value="1"/>
</dbReference>
<protein>
    <submittedName>
        <fullName evidence="14">GATA transcription factor 26</fullName>
    </submittedName>
</protein>
<evidence type="ECO:0000256" key="11">
    <source>
        <dbReference type="PROSITE-ProRule" id="PRU00094"/>
    </source>
</evidence>
<dbReference type="PROSITE" id="PS51916">
    <property type="entry name" value="DEUBAD"/>
    <property type="match status" value="1"/>
</dbReference>
<evidence type="ECO:0000259" key="13">
    <source>
        <dbReference type="PROSITE" id="PS51916"/>
    </source>
</evidence>
<dbReference type="PANTHER" id="PTHR46855:SF1">
    <property type="entry name" value="GATA TRANSCRIPTION FACTOR 26"/>
    <property type="match status" value="1"/>
</dbReference>
<dbReference type="SMART" id="SM00401">
    <property type="entry name" value="ZnF_GATA"/>
    <property type="match status" value="1"/>
</dbReference>
<evidence type="ECO:0000256" key="9">
    <source>
        <dbReference type="ARBA" id="ARBA00037539"/>
    </source>
</evidence>
<dbReference type="Proteomes" id="UP001163823">
    <property type="component" value="Chromosome 14"/>
</dbReference>
<dbReference type="PROSITE" id="PS50114">
    <property type="entry name" value="GATA_ZN_FINGER_2"/>
    <property type="match status" value="1"/>
</dbReference>
<dbReference type="PANTHER" id="PTHR46855">
    <property type="entry name" value="OSJNBB0038F03.10 PROTEIN"/>
    <property type="match status" value="1"/>
</dbReference>
<dbReference type="PROSITE" id="PS00344">
    <property type="entry name" value="GATA_ZN_FINGER_1"/>
    <property type="match status" value="1"/>
</dbReference>
<dbReference type="Gene3D" id="3.30.50.10">
    <property type="entry name" value="Erythroid Transcription Factor GATA-1, subunit A"/>
    <property type="match status" value="1"/>
</dbReference>
<gene>
    <name evidence="14" type="ORF">O6P43_034034</name>
</gene>
<keyword evidence="3 11" id="KW-0863">Zinc-finger</keyword>
<dbReference type="CDD" id="cd00202">
    <property type="entry name" value="ZnF_GATA"/>
    <property type="match status" value="1"/>
</dbReference>
<keyword evidence="2" id="KW-0479">Metal-binding</keyword>
<comment type="function">
    <text evidence="9">Transcriptional regulator that specifically binds 5'-GATA-3' or 5'-GAT-3' motifs within gene promoters.</text>
</comment>
<sequence length="541" mass="60279">MGKQGPCYHCGVTSTPLWRNGPPEKPVLCNACGSRWRTKGTLANYTPLHARAEPDDYEDQRVSRVKSISINKSKEVKLLKRKQNHDNVVSGVFASDYNQGYRKVVDEDTSNRSSSGSAISNSESCAQFGIADASDLTGPAQSVVWEAMVPSKKRTCVSRSKPSPVEKLTKDLYTILHEQQSSYLSGSSEEELLFESDTPMVSVEIGHGSILIRHPSSIARDEESEASSLLIENKNCPMSEAFSYTGEGVHNDKKSVKFTVQGVDKIRNPAGQGMQQEQIKRDKSQHEKVQILGNHNSPLRFVDLSDVLNYEEFMRHLTNEEQQQLLKFLPLVDTVKLPDSLKSMFSSSHFKENFSYFQQLLAEGVLDISFLGPNPEDCKTLKRLALSNLSKSKWVEHHNLLKRCQDGTRRPVVLDSIATASSNIGIPIRRMPDSQKLKFPEAKTTMRSPRRVIMKAVYEGKEGIEDGSCFSPRSLFALPPDGSSLMLESFNFVEESSDQDLLLEVPYNSSFPQAELLQPTLSFGAEASASSNSIYPHLVHP</sequence>
<evidence type="ECO:0000256" key="7">
    <source>
        <dbReference type="ARBA" id="ARBA00023163"/>
    </source>
</evidence>
<feature type="domain" description="DEUBAD" evidence="13">
    <location>
        <begin position="295"/>
        <end position="406"/>
    </location>
</feature>
<comment type="subcellular location">
    <subcellularLocation>
        <location evidence="1">Nucleus</location>
    </subcellularLocation>
</comment>